<dbReference type="VEuPathDB" id="FungiDB:H257_13895"/>
<organism evidence="1">
    <name type="scientific">Aphanomyces astaci</name>
    <name type="common">Crayfish plague agent</name>
    <dbReference type="NCBI Taxonomy" id="112090"/>
    <lineage>
        <taxon>Eukaryota</taxon>
        <taxon>Sar</taxon>
        <taxon>Stramenopiles</taxon>
        <taxon>Oomycota</taxon>
        <taxon>Saprolegniomycetes</taxon>
        <taxon>Saprolegniales</taxon>
        <taxon>Verrucalvaceae</taxon>
        <taxon>Aphanomyces</taxon>
    </lineage>
</organism>
<dbReference type="EMBL" id="KI913165">
    <property type="protein sequence ID" value="ETV70501.1"/>
    <property type="molecule type" value="Genomic_DNA"/>
</dbReference>
<dbReference type="AlphaFoldDB" id="W4FU63"/>
<dbReference type="RefSeq" id="XP_009839884.1">
    <property type="nucleotide sequence ID" value="XM_009841582.1"/>
</dbReference>
<accession>W4FU63</accession>
<proteinExistence type="predicted"/>
<gene>
    <name evidence="1" type="ORF">H257_13895</name>
</gene>
<name>W4FU63_APHAT</name>
<protein>
    <submittedName>
        <fullName evidence="1">Uncharacterized protein</fullName>
    </submittedName>
</protein>
<reference evidence="1" key="1">
    <citation type="submission" date="2013-12" db="EMBL/GenBank/DDBJ databases">
        <title>The Genome Sequence of Aphanomyces astaci APO3.</title>
        <authorList>
            <consortium name="The Broad Institute Genomics Platform"/>
            <person name="Russ C."/>
            <person name="Tyler B."/>
            <person name="van West P."/>
            <person name="Dieguez-Uribeondo J."/>
            <person name="Young S.K."/>
            <person name="Zeng Q."/>
            <person name="Gargeya S."/>
            <person name="Fitzgerald M."/>
            <person name="Abouelleil A."/>
            <person name="Alvarado L."/>
            <person name="Chapman S.B."/>
            <person name="Gainer-Dewar J."/>
            <person name="Goldberg J."/>
            <person name="Griggs A."/>
            <person name="Gujja S."/>
            <person name="Hansen M."/>
            <person name="Howarth C."/>
            <person name="Imamovic A."/>
            <person name="Ireland A."/>
            <person name="Larimer J."/>
            <person name="McCowan C."/>
            <person name="Murphy C."/>
            <person name="Pearson M."/>
            <person name="Poon T.W."/>
            <person name="Priest M."/>
            <person name="Roberts A."/>
            <person name="Saif S."/>
            <person name="Shea T."/>
            <person name="Sykes S."/>
            <person name="Wortman J."/>
            <person name="Nusbaum C."/>
            <person name="Birren B."/>
        </authorList>
    </citation>
    <scope>NUCLEOTIDE SEQUENCE [LARGE SCALE GENOMIC DNA]</scope>
    <source>
        <strain evidence="1">APO3</strain>
    </source>
</reference>
<evidence type="ECO:0000313" key="1">
    <source>
        <dbReference type="EMBL" id="ETV70501.1"/>
    </source>
</evidence>
<dbReference type="GeneID" id="20815891"/>
<sequence>MAMDHVGIMNFLHTHRDEGCMSAIALNVLHAFRDQVFDDNDEVLVAQLNDQRVQCIEYLVVLRVSH</sequence>